<dbReference type="AlphaFoldDB" id="A0A927R3U2"/>
<accession>A0A927R3U2</accession>
<dbReference type="InterPro" id="IPR045175">
    <property type="entry name" value="M28_fam"/>
</dbReference>
<sequence>MKNAKYYSLLLVVVILFMMSGCKGEPLNDLSEDKLDEEISHWSSKEYEGRQTGTEANNRVRDEIVTQFNEMELEPIQTKDYLTQFEMDYYNPQKIQANLIVNLHNGKKKEFTYGQDWMEHLTNKDIHIEVPISFSDTAGTILVSDDLQSTTENVAAKFIKTDKFHKKLKYLDSGISSFQISDSFYTYLKTKEKEIKSVNLTYSAQSEKITAYNVAGKITGDGGKLGKQAIILSAHFDHIGTAGETIFLGSVDNATGLTGLMNLASILKEDSKEKAFASDILFVAFNAEESGLVGSKAFVDEISSHYQSIININMDTIGIKDGGKISFVGEELGSELLSEKLNKIATEKKIESSVHIEKVAGLISDHISFINANYQAINISQERFDKIHTVEDNMEYTDSKPLKSAIEIIRGFVHENHTTKFEMMDRKEISLPEEIDEHKNELNFAEYETFPSRATKKVEIAYNLTREMSKEEVSQIESSFMNESTNVKLLNAQFSYEPNNQKSLKARVESTNSIREVKKMKNSDYKLTTIYLTVNREDTDYYIQIFEGAIEELEKNHKEIDTIGSWNLIAGNESTSDEKTYSTAISTVNLDNRVFTVLIQNYDVNTNTQVDSYNKTEIEGLLTILRPELSSKVFLAEEAALDITSK</sequence>
<name>A0A927R3U2_9BACL</name>
<dbReference type="GO" id="GO:0008235">
    <property type="term" value="F:metalloexopeptidase activity"/>
    <property type="evidence" value="ECO:0007669"/>
    <property type="project" value="InterPro"/>
</dbReference>
<dbReference type="InterPro" id="IPR007484">
    <property type="entry name" value="Peptidase_M28"/>
</dbReference>
<keyword evidence="3" id="KW-1185">Reference proteome</keyword>
<gene>
    <name evidence="2" type="ORF">H4683_002556</name>
</gene>
<protein>
    <recommendedName>
        <fullName evidence="1">Peptidase M28 domain-containing protein</fullName>
    </recommendedName>
</protein>
<evidence type="ECO:0000259" key="1">
    <source>
        <dbReference type="Pfam" id="PF04389"/>
    </source>
</evidence>
<dbReference type="Proteomes" id="UP000658225">
    <property type="component" value="Unassembled WGS sequence"/>
</dbReference>
<proteinExistence type="predicted"/>
<evidence type="ECO:0000313" key="2">
    <source>
        <dbReference type="EMBL" id="MBE1555451.1"/>
    </source>
</evidence>
<evidence type="ECO:0000313" key="3">
    <source>
        <dbReference type="Proteomes" id="UP000658225"/>
    </source>
</evidence>
<dbReference type="RefSeq" id="WP_192599166.1">
    <property type="nucleotide sequence ID" value="NZ_JADBEL010000013.1"/>
</dbReference>
<dbReference type="PANTHER" id="PTHR12147:SF26">
    <property type="entry name" value="PEPTIDASE M28 DOMAIN-CONTAINING PROTEIN"/>
    <property type="match status" value="1"/>
</dbReference>
<dbReference type="Pfam" id="PF04389">
    <property type="entry name" value="Peptidase_M28"/>
    <property type="match status" value="1"/>
</dbReference>
<dbReference type="GO" id="GO:0006508">
    <property type="term" value="P:proteolysis"/>
    <property type="evidence" value="ECO:0007669"/>
    <property type="project" value="InterPro"/>
</dbReference>
<feature type="domain" description="Peptidase M28" evidence="1">
    <location>
        <begin position="213"/>
        <end position="412"/>
    </location>
</feature>
<dbReference type="Gene3D" id="3.40.630.10">
    <property type="entry name" value="Zn peptidases"/>
    <property type="match status" value="2"/>
</dbReference>
<dbReference type="PROSITE" id="PS51257">
    <property type="entry name" value="PROKAR_LIPOPROTEIN"/>
    <property type="match status" value="1"/>
</dbReference>
<comment type="caution">
    <text evidence="2">The sequence shown here is derived from an EMBL/GenBank/DDBJ whole genome shotgun (WGS) entry which is preliminary data.</text>
</comment>
<reference evidence="2" key="1">
    <citation type="submission" date="2020-10" db="EMBL/GenBank/DDBJ databases">
        <title>Genomic Encyclopedia of Type Strains, Phase IV (KMG-IV): sequencing the most valuable type-strain genomes for metagenomic binning, comparative biology and taxonomic classification.</title>
        <authorList>
            <person name="Goeker M."/>
        </authorList>
    </citation>
    <scope>NUCLEOTIDE SEQUENCE</scope>
    <source>
        <strain evidence="2">DSM 13886</strain>
    </source>
</reference>
<dbReference type="PANTHER" id="PTHR12147">
    <property type="entry name" value="METALLOPEPTIDASE M28 FAMILY MEMBER"/>
    <property type="match status" value="1"/>
</dbReference>
<dbReference type="EMBL" id="JADBEL010000013">
    <property type="protein sequence ID" value="MBE1555451.1"/>
    <property type="molecule type" value="Genomic_DNA"/>
</dbReference>
<organism evidence="2 3">
    <name type="scientific">Sporosarcina limicola</name>
    <dbReference type="NCBI Taxonomy" id="34101"/>
    <lineage>
        <taxon>Bacteria</taxon>
        <taxon>Bacillati</taxon>
        <taxon>Bacillota</taxon>
        <taxon>Bacilli</taxon>
        <taxon>Bacillales</taxon>
        <taxon>Caryophanaceae</taxon>
        <taxon>Sporosarcina</taxon>
    </lineage>
</organism>
<dbReference type="SUPFAM" id="SSF53187">
    <property type="entry name" value="Zn-dependent exopeptidases"/>
    <property type="match status" value="1"/>
</dbReference>